<accession>A0A5J4U7S1</accession>
<feature type="domain" description="HTH CENPB-type" evidence="2">
    <location>
        <begin position="76"/>
        <end position="150"/>
    </location>
</feature>
<evidence type="ECO:0000259" key="2">
    <source>
        <dbReference type="PROSITE" id="PS51253"/>
    </source>
</evidence>
<comment type="caution">
    <text evidence="3">The sequence shown here is derived from an EMBL/GenBank/DDBJ whole genome shotgun (WGS) entry which is preliminary data.</text>
</comment>
<dbReference type="Pfam" id="PF03221">
    <property type="entry name" value="HTH_Tnp_Tc5"/>
    <property type="match status" value="1"/>
</dbReference>
<dbReference type="EMBL" id="SNRW01019842">
    <property type="protein sequence ID" value="KAA6366002.1"/>
    <property type="molecule type" value="Genomic_DNA"/>
</dbReference>
<organism evidence="3 4">
    <name type="scientific">Streblomastix strix</name>
    <dbReference type="NCBI Taxonomy" id="222440"/>
    <lineage>
        <taxon>Eukaryota</taxon>
        <taxon>Metamonada</taxon>
        <taxon>Preaxostyla</taxon>
        <taxon>Oxymonadida</taxon>
        <taxon>Streblomastigidae</taxon>
        <taxon>Streblomastix</taxon>
    </lineage>
</organism>
<dbReference type="GO" id="GO:0003677">
    <property type="term" value="F:DNA binding"/>
    <property type="evidence" value="ECO:0007669"/>
    <property type="project" value="UniProtKB-KW"/>
</dbReference>
<proteinExistence type="predicted"/>
<evidence type="ECO:0000313" key="4">
    <source>
        <dbReference type="Proteomes" id="UP000324800"/>
    </source>
</evidence>
<evidence type="ECO:0000313" key="3">
    <source>
        <dbReference type="EMBL" id="KAA6366002.1"/>
    </source>
</evidence>
<gene>
    <name evidence="3" type="ORF">EZS28_038471</name>
</gene>
<dbReference type="PROSITE" id="PS51253">
    <property type="entry name" value="HTH_CENPB"/>
    <property type="match status" value="1"/>
</dbReference>
<evidence type="ECO:0000256" key="1">
    <source>
        <dbReference type="ARBA" id="ARBA00023125"/>
    </source>
</evidence>
<dbReference type="AlphaFoldDB" id="A0A5J4U7S1"/>
<dbReference type="Proteomes" id="UP000324800">
    <property type="component" value="Unassembled WGS sequence"/>
</dbReference>
<dbReference type="InterPro" id="IPR006600">
    <property type="entry name" value="HTH_CenpB_DNA-bd_dom"/>
</dbReference>
<name>A0A5J4U7S1_9EUKA</name>
<sequence length="237" mass="27547">MADNTAKLAQLNASSQIQKIVNTGDFRKLHNSNGLVAYELMYNLHFTAEQVKASGVAGSNGVRKAKYWIKHHRFPGRPGPDTILFLEEEEELVERIHREIFERTPPTLNQVRNMAIILMEEYGRLDQVKQHLSKSWTNKFIRRQKEFRMCKGHVLDEKRFLASTFLNLLPYFTWLWQILKSGKYTDFNIWSFDETNVQLFFSNSNLMVTDAKSRYQFRCGSSPRPNYALSLCISAAG</sequence>
<protein>
    <recommendedName>
        <fullName evidence="2">HTH CENPB-type domain-containing protein</fullName>
    </recommendedName>
</protein>
<reference evidence="3 4" key="1">
    <citation type="submission" date="2019-03" db="EMBL/GenBank/DDBJ databases">
        <title>Single cell metagenomics reveals metabolic interactions within the superorganism composed of flagellate Streblomastix strix and complex community of Bacteroidetes bacteria on its surface.</title>
        <authorList>
            <person name="Treitli S.C."/>
            <person name="Kolisko M."/>
            <person name="Husnik F."/>
            <person name="Keeling P."/>
            <person name="Hampl V."/>
        </authorList>
    </citation>
    <scope>NUCLEOTIDE SEQUENCE [LARGE SCALE GENOMIC DNA]</scope>
    <source>
        <strain evidence="3">ST1C</strain>
    </source>
</reference>
<keyword evidence="1" id="KW-0238">DNA-binding</keyword>